<keyword evidence="2" id="KW-0449">Lipoprotein</keyword>
<protein>
    <submittedName>
        <fullName evidence="2">Low-density lipoprotein receptor-related protein 2</fullName>
    </submittedName>
</protein>
<keyword evidence="3" id="KW-1185">Reference proteome</keyword>
<comment type="caution">
    <text evidence="2">The sequence shown here is derived from an EMBL/GenBank/DDBJ whole genome shotgun (WGS) entry which is preliminary data.</text>
</comment>
<feature type="region of interest" description="Disordered" evidence="1">
    <location>
        <begin position="131"/>
        <end position="178"/>
    </location>
</feature>
<feature type="region of interest" description="Disordered" evidence="1">
    <location>
        <begin position="58"/>
        <end position="94"/>
    </location>
</feature>
<dbReference type="EMBL" id="JASDAP010000026">
    <property type="protein sequence ID" value="KAK1879567.1"/>
    <property type="molecule type" value="Genomic_DNA"/>
</dbReference>
<feature type="compositionally biased region" description="Low complexity" evidence="1">
    <location>
        <begin position="144"/>
        <end position="154"/>
    </location>
</feature>
<proteinExistence type="predicted"/>
<feature type="compositionally biased region" description="Basic and acidic residues" evidence="1">
    <location>
        <begin position="68"/>
        <end position="94"/>
    </location>
</feature>
<gene>
    <name evidence="2" type="ORF">KUDE01_027684</name>
</gene>
<evidence type="ECO:0000256" key="1">
    <source>
        <dbReference type="SAM" id="MobiDB-lite"/>
    </source>
</evidence>
<sequence>GPPLEPASGTMLVQGSLPPSKKEKSCIIKMGGEGSIDGGQEQRDGGKCLCLRSGAERSPVTHGFGLEEQNRDPDKHIEAAPQHHRDAPKANPERSNIHALINTQVTPVHQRTTSTKITPVCSTPLLAACSLPQHPSLLPPPPAAAAAPASSPSPRRGEREPPDPKYSASVRTFGSLAL</sequence>
<feature type="non-terminal residue" evidence="2">
    <location>
        <position position="178"/>
    </location>
</feature>
<reference evidence="2" key="1">
    <citation type="submission" date="2023-04" db="EMBL/GenBank/DDBJ databases">
        <title>Chromosome-level genome of Chaenocephalus aceratus.</title>
        <authorList>
            <person name="Park H."/>
        </authorList>
    </citation>
    <scope>NUCLEOTIDE SEQUENCE</scope>
    <source>
        <strain evidence="2">DE</strain>
        <tissue evidence="2">Muscle</tissue>
    </source>
</reference>
<evidence type="ECO:0000313" key="3">
    <source>
        <dbReference type="Proteomes" id="UP001228049"/>
    </source>
</evidence>
<organism evidence="2 3">
    <name type="scientific">Dissostichus eleginoides</name>
    <name type="common">Patagonian toothfish</name>
    <name type="synonym">Dissostichus amissus</name>
    <dbReference type="NCBI Taxonomy" id="100907"/>
    <lineage>
        <taxon>Eukaryota</taxon>
        <taxon>Metazoa</taxon>
        <taxon>Chordata</taxon>
        <taxon>Craniata</taxon>
        <taxon>Vertebrata</taxon>
        <taxon>Euteleostomi</taxon>
        <taxon>Actinopterygii</taxon>
        <taxon>Neopterygii</taxon>
        <taxon>Teleostei</taxon>
        <taxon>Neoteleostei</taxon>
        <taxon>Acanthomorphata</taxon>
        <taxon>Eupercaria</taxon>
        <taxon>Perciformes</taxon>
        <taxon>Notothenioidei</taxon>
        <taxon>Nototheniidae</taxon>
        <taxon>Dissostichus</taxon>
    </lineage>
</organism>
<evidence type="ECO:0000313" key="2">
    <source>
        <dbReference type="EMBL" id="KAK1879567.1"/>
    </source>
</evidence>
<keyword evidence="2" id="KW-0675">Receptor</keyword>
<accession>A0AAD9B935</accession>
<dbReference type="Proteomes" id="UP001228049">
    <property type="component" value="Unassembled WGS sequence"/>
</dbReference>
<dbReference type="AlphaFoldDB" id="A0AAD9B935"/>
<feature type="region of interest" description="Disordered" evidence="1">
    <location>
        <begin position="1"/>
        <end position="23"/>
    </location>
</feature>
<name>A0AAD9B935_DISEL</name>